<keyword evidence="6 10" id="KW-0576">Peroxisome</keyword>
<dbReference type="RefSeq" id="XP_053024882.1">
    <property type="nucleotide sequence ID" value="XM_053161029.1"/>
</dbReference>
<feature type="region of interest" description="Disordered" evidence="11">
    <location>
        <begin position="281"/>
        <end position="312"/>
    </location>
</feature>
<evidence type="ECO:0000256" key="1">
    <source>
        <dbReference type="ARBA" id="ARBA00005443"/>
    </source>
</evidence>
<dbReference type="Pfam" id="PF04695">
    <property type="entry name" value="Pex14_N"/>
    <property type="match status" value="1"/>
</dbReference>
<keyword evidence="3 10" id="KW-0653">Protein transport</keyword>
<keyword evidence="2 10" id="KW-0813">Transport</keyword>
<evidence type="ECO:0000313" key="13">
    <source>
        <dbReference type="EMBL" id="WAQ89327.1"/>
    </source>
</evidence>
<evidence type="ECO:0000256" key="8">
    <source>
        <dbReference type="ARBA" id="ARBA00029691"/>
    </source>
</evidence>
<dbReference type="Proteomes" id="UP001164743">
    <property type="component" value="Chromosome 11A"/>
</dbReference>
<feature type="region of interest" description="Disordered" evidence="11">
    <location>
        <begin position="341"/>
        <end position="438"/>
    </location>
</feature>
<evidence type="ECO:0000313" key="14">
    <source>
        <dbReference type="Proteomes" id="UP001164743"/>
    </source>
</evidence>
<keyword evidence="4" id="KW-0811">Translocation</keyword>
<evidence type="ECO:0000256" key="4">
    <source>
        <dbReference type="ARBA" id="ARBA00023010"/>
    </source>
</evidence>
<protein>
    <recommendedName>
        <fullName evidence="7 10">Peroxisomal membrane protein PEX14</fullName>
    </recommendedName>
    <alternativeName>
        <fullName evidence="8 10">Peroxin-14</fullName>
    </alternativeName>
</protein>
<comment type="function">
    <text evidence="10">Component of the PEX13-PEX14 docking complex, a translocon channel that specifically mediates the import of peroxisomal cargo proteins bound to PEX5 receptor. The PEX13-PEX14 docking complex forms a large import pore which can be opened to a diameter of about 9 nm. Mechanistically, PEX5 receptor along with cargo proteins associates with the PEX14 subunit of the PEX13-PEX14 docking complex in the cytosol, leading to the insertion of the receptor into the organelle membrane with the concomitant translocation of the cargo into the peroxisome matrix.</text>
</comment>
<dbReference type="Gene3D" id="1.10.10.10">
    <property type="entry name" value="Winged helix-like DNA-binding domain superfamily/Winged helix DNA-binding domain"/>
    <property type="match status" value="1"/>
</dbReference>
<accession>A0ABY7CZ95</accession>
<dbReference type="PANTHER" id="PTHR23058:SF0">
    <property type="entry name" value="PEROXISOMAL MEMBRANE PROTEIN PEX14"/>
    <property type="match status" value="1"/>
</dbReference>
<comment type="subcellular location">
    <subcellularLocation>
        <location evidence="9 10">Peroxisome membrane</location>
    </subcellularLocation>
</comment>
<dbReference type="InterPro" id="IPR036388">
    <property type="entry name" value="WH-like_DNA-bd_sf"/>
</dbReference>
<dbReference type="InterPro" id="IPR006785">
    <property type="entry name" value="Pex14_N"/>
</dbReference>
<name>A0ABY7CZ95_9BASI</name>
<dbReference type="EMBL" id="CP110431">
    <property type="protein sequence ID" value="WAQ89327.1"/>
    <property type="molecule type" value="Genomic_DNA"/>
</dbReference>
<dbReference type="PANTHER" id="PTHR23058">
    <property type="entry name" value="PEROXISOMAL MEMBRANE PROTEIN PEX14"/>
    <property type="match status" value="1"/>
</dbReference>
<reference evidence="13" key="1">
    <citation type="submission" date="2022-10" db="EMBL/GenBank/DDBJ databases">
        <title>Puccinia triticina Genome sequencing and assembly.</title>
        <authorList>
            <person name="Li C."/>
        </authorList>
    </citation>
    <scope>NUCLEOTIDE SEQUENCE</scope>
    <source>
        <strain evidence="13">Pt15</strain>
    </source>
</reference>
<feature type="compositionally biased region" description="Polar residues" evidence="11">
    <location>
        <begin position="368"/>
        <end position="381"/>
    </location>
</feature>
<proteinExistence type="inferred from homology"/>
<sequence length="438" mass="46854">MLGVVESPALIGLVQPTPQPGPAAGYESSDVQTELESWHRILLNDLQLDSQSPIVTMASNRDSLISSAVGFLQDPTVASSPLAKRIAFLESKGLTSSEIEEALRRASSLGTTQNAFAAGYRGPYQADRDATDWRDWFVMTVIGGGVGYLLINLAKKFLIPALKPPTQTELEEAQARLEQKYDEVTGILQTIQSDTEIVKKEMTEQAEKLGLAMKEVESAVEECLSGEIQRDQELHSVQQEVEGLRTSVQQMIQSNKEAQTAAIVDLQTELKSLKSIMMTARPVGSSNLPGSPTNGISSRSPQNGTGLNSFGIQPQANSLSKFNTTRPVGIPAWQLASGYNTTPTSQTANGDPISGSTTTPSASGSSPQTKTLSYSNGNATVNLDDPNRSGAATPELSSSRQSLVDDDEGHIINSKYTTDDKNQSHTESVKAPVDGLLS</sequence>
<organism evidence="13 14">
    <name type="scientific">Puccinia triticina</name>
    <dbReference type="NCBI Taxonomy" id="208348"/>
    <lineage>
        <taxon>Eukaryota</taxon>
        <taxon>Fungi</taxon>
        <taxon>Dikarya</taxon>
        <taxon>Basidiomycota</taxon>
        <taxon>Pucciniomycotina</taxon>
        <taxon>Pucciniomycetes</taxon>
        <taxon>Pucciniales</taxon>
        <taxon>Pucciniaceae</taxon>
        <taxon>Puccinia</taxon>
    </lineage>
</organism>
<evidence type="ECO:0000256" key="2">
    <source>
        <dbReference type="ARBA" id="ARBA00022448"/>
    </source>
</evidence>
<dbReference type="InterPro" id="IPR025655">
    <property type="entry name" value="PEX14"/>
</dbReference>
<evidence type="ECO:0000256" key="10">
    <source>
        <dbReference type="RuleBase" id="RU367032"/>
    </source>
</evidence>
<feature type="compositionally biased region" description="Polar residues" evidence="11">
    <location>
        <begin position="284"/>
        <end position="312"/>
    </location>
</feature>
<keyword evidence="14" id="KW-1185">Reference proteome</keyword>
<evidence type="ECO:0000256" key="7">
    <source>
        <dbReference type="ARBA" id="ARBA00029502"/>
    </source>
</evidence>
<evidence type="ECO:0000256" key="6">
    <source>
        <dbReference type="ARBA" id="ARBA00023140"/>
    </source>
</evidence>
<evidence type="ECO:0000256" key="3">
    <source>
        <dbReference type="ARBA" id="ARBA00022927"/>
    </source>
</evidence>
<feature type="domain" description="Peroxisome membrane anchor protein Pex14p N-terminal" evidence="12">
    <location>
        <begin position="61"/>
        <end position="105"/>
    </location>
</feature>
<evidence type="ECO:0000259" key="12">
    <source>
        <dbReference type="Pfam" id="PF04695"/>
    </source>
</evidence>
<dbReference type="GeneID" id="77801913"/>
<comment type="similarity">
    <text evidence="1 10">Belongs to the peroxin-14 family.</text>
</comment>
<evidence type="ECO:0000256" key="5">
    <source>
        <dbReference type="ARBA" id="ARBA00023136"/>
    </source>
</evidence>
<feature type="compositionally biased region" description="Basic and acidic residues" evidence="11">
    <location>
        <begin position="417"/>
        <end position="428"/>
    </location>
</feature>
<keyword evidence="5 10" id="KW-0472">Membrane</keyword>
<evidence type="ECO:0000256" key="11">
    <source>
        <dbReference type="SAM" id="MobiDB-lite"/>
    </source>
</evidence>
<feature type="compositionally biased region" description="Low complexity" evidence="11">
    <location>
        <begin position="354"/>
        <end position="367"/>
    </location>
</feature>
<evidence type="ECO:0000256" key="9">
    <source>
        <dbReference type="ARBA" id="ARBA00046271"/>
    </source>
</evidence>
<gene>
    <name evidence="13" type="ORF">PtA15_11A14</name>
</gene>